<evidence type="ECO:0000313" key="2">
    <source>
        <dbReference type="Proteomes" id="UP001148299"/>
    </source>
</evidence>
<keyword evidence="2" id="KW-1185">Reference proteome</keyword>
<sequence length="63" mass="7416">MNEARLDNKQMGTDTEKRDVVLDVLHYHDSKSYIPEAANTIEDDILEYFHRDLATDFQLHHPC</sequence>
<accession>A0A9W9RW22</accession>
<dbReference type="EMBL" id="JAPZBR010000001">
    <property type="protein sequence ID" value="KAJ5367415.1"/>
    <property type="molecule type" value="Genomic_DNA"/>
</dbReference>
<gene>
    <name evidence="1" type="ORF">N7541_001356</name>
</gene>
<protein>
    <submittedName>
        <fullName evidence="1">Uncharacterized protein</fullName>
    </submittedName>
</protein>
<evidence type="ECO:0000313" key="1">
    <source>
        <dbReference type="EMBL" id="KAJ5367415.1"/>
    </source>
</evidence>
<reference evidence="1" key="1">
    <citation type="submission" date="2022-12" db="EMBL/GenBank/DDBJ databases">
        <authorList>
            <person name="Petersen C."/>
        </authorList>
    </citation>
    <scope>NUCLEOTIDE SEQUENCE</scope>
    <source>
        <strain evidence="1">IBT 35675</strain>
    </source>
</reference>
<comment type="caution">
    <text evidence="1">The sequence shown here is derived from an EMBL/GenBank/DDBJ whole genome shotgun (WGS) entry which is preliminary data.</text>
</comment>
<proteinExistence type="predicted"/>
<name>A0A9W9RW22_PENBR</name>
<reference evidence="1" key="2">
    <citation type="journal article" date="2023" name="IMA Fungus">
        <title>Comparative genomic study of the Penicillium genus elucidates a diverse pangenome and 15 lateral gene transfer events.</title>
        <authorList>
            <person name="Petersen C."/>
            <person name="Sorensen T."/>
            <person name="Nielsen M.R."/>
            <person name="Sondergaard T.E."/>
            <person name="Sorensen J.L."/>
            <person name="Fitzpatrick D.A."/>
            <person name="Frisvad J.C."/>
            <person name="Nielsen K.L."/>
        </authorList>
    </citation>
    <scope>NUCLEOTIDE SEQUENCE</scope>
    <source>
        <strain evidence="1">IBT 35675</strain>
    </source>
</reference>
<organism evidence="1 2">
    <name type="scientific">Penicillium brevicompactum</name>
    <dbReference type="NCBI Taxonomy" id="5074"/>
    <lineage>
        <taxon>Eukaryota</taxon>
        <taxon>Fungi</taxon>
        <taxon>Dikarya</taxon>
        <taxon>Ascomycota</taxon>
        <taxon>Pezizomycotina</taxon>
        <taxon>Eurotiomycetes</taxon>
        <taxon>Eurotiomycetidae</taxon>
        <taxon>Eurotiales</taxon>
        <taxon>Aspergillaceae</taxon>
        <taxon>Penicillium</taxon>
    </lineage>
</organism>
<dbReference type="Proteomes" id="UP001148299">
    <property type="component" value="Unassembled WGS sequence"/>
</dbReference>
<dbReference type="AlphaFoldDB" id="A0A9W9RW22"/>